<dbReference type="GeneID" id="19119580"/>
<protein>
    <submittedName>
        <fullName evidence="1">Uncharacterized protein</fullName>
    </submittedName>
</protein>
<accession>W6YQE2</accession>
<dbReference type="RefSeq" id="XP_007693610.1">
    <property type="nucleotide sequence ID" value="XM_007695420.1"/>
</dbReference>
<feature type="non-terminal residue" evidence="1">
    <location>
        <position position="1"/>
    </location>
</feature>
<reference evidence="1 2" key="1">
    <citation type="journal article" date="2013" name="PLoS Genet.">
        <title>Comparative genome structure, secondary metabolite, and effector coding capacity across Cochliobolus pathogens.</title>
        <authorList>
            <person name="Condon B.J."/>
            <person name="Leng Y."/>
            <person name="Wu D."/>
            <person name="Bushley K.E."/>
            <person name="Ohm R.A."/>
            <person name="Otillar R."/>
            <person name="Martin J."/>
            <person name="Schackwitz W."/>
            <person name="Grimwood J."/>
            <person name="MohdZainudin N."/>
            <person name="Xue C."/>
            <person name="Wang R."/>
            <person name="Manning V.A."/>
            <person name="Dhillon B."/>
            <person name="Tu Z.J."/>
            <person name="Steffenson B.J."/>
            <person name="Salamov A."/>
            <person name="Sun H."/>
            <person name="Lowry S."/>
            <person name="LaButti K."/>
            <person name="Han J."/>
            <person name="Copeland A."/>
            <person name="Lindquist E."/>
            <person name="Barry K."/>
            <person name="Schmutz J."/>
            <person name="Baker S.E."/>
            <person name="Ciuffetti L.M."/>
            <person name="Grigoriev I.V."/>
            <person name="Zhong S."/>
            <person name="Turgeon B.G."/>
        </authorList>
    </citation>
    <scope>NUCLEOTIDE SEQUENCE [LARGE SCALE GENOMIC DNA]</scope>
    <source>
        <strain evidence="1 2">ATCC 44560</strain>
    </source>
</reference>
<sequence length="65" mass="8142">LMRYLYLEMPHQQLSLLIVLKEFKFIENYLRSYERTDFCFPRSARRWTRINTTKRIESYYLSKLA</sequence>
<keyword evidence="2" id="KW-1185">Reference proteome</keyword>
<dbReference type="OrthoDB" id="2959714at2759"/>
<organism evidence="1 2">
    <name type="scientific">Bipolaris oryzae ATCC 44560</name>
    <dbReference type="NCBI Taxonomy" id="930090"/>
    <lineage>
        <taxon>Eukaryota</taxon>
        <taxon>Fungi</taxon>
        <taxon>Dikarya</taxon>
        <taxon>Ascomycota</taxon>
        <taxon>Pezizomycotina</taxon>
        <taxon>Dothideomycetes</taxon>
        <taxon>Pleosporomycetidae</taxon>
        <taxon>Pleosporales</taxon>
        <taxon>Pleosporineae</taxon>
        <taxon>Pleosporaceae</taxon>
        <taxon>Bipolaris</taxon>
    </lineage>
</organism>
<dbReference type="Proteomes" id="UP000054032">
    <property type="component" value="Unassembled WGS sequence"/>
</dbReference>
<proteinExistence type="predicted"/>
<evidence type="ECO:0000313" key="2">
    <source>
        <dbReference type="Proteomes" id="UP000054032"/>
    </source>
</evidence>
<dbReference type="EMBL" id="KI964233">
    <property type="protein sequence ID" value="EUC39870.1"/>
    <property type="molecule type" value="Genomic_DNA"/>
</dbReference>
<gene>
    <name evidence="1" type="ORF">COCMIDRAFT_110324</name>
</gene>
<dbReference type="KEGG" id="bor:COCMIDRAFT_110324"/>
<dbReference type="AlphaFoldDB" id="W6YQE2"/>
<name>W6YQE2_COCMI</name>
<dbReference type="HOGENOM" id="CLU_2855756_0_0_1"/>
<evidence type="ECO:0000313" key="1">
    <source>
        <dbReference type="EMBL" id="EUC39870.1"/>
    </source>
</evidence>